<dbReference type="AlphaFoldDB" id="A0A1H5LVG1"/>
<feature type="compositionally biased region" description="Polar residues" evidence="1">
    <location>
        <begin position="13"/>
        <end position="25"/>
    </location>
</feature>
<organism evidence="2 3">
    <name type="scientific">Rhodococcus jostii</name>
    <dbReference type="NCBI Taxonomy" id="132919"/>
    <lineage>
        <taxon>Bacteria</taxon>
        <taxon>Bacillati</taxon>
        <taxon>Actinomycetota</taxon>
        <taxon>Actinomycetes</taxon>
        <taxon>Mycobacteriales</taxon>
        <taxon>Nocardiaceae</taxon>
        <taxon>Rhodococcus</taxon>
    </lineage>
</organism>
<dbReference type="EMBL" id="FNTL01000005">
    <property type="protein sequence ID" value="SEE81032.1"/>
    <property type="molecule type" value="Genomic_DNA"/>
</dbReference>
<name>A0A1H5LVG1_RHOJO</name>
<gene>
    <name evidence="2" type="ORF">SAMN04490220_8446</name>
</gene>
<proteinExistence type="predicted"/>
<evidence type="ECO:0000256" key="1">
    <source>
        <dbReference type="SAM" id="MobiDB-lite"/>
    </source>
</evidence>
<accession>A0A1H5LVG1</accession>
<reference evidence="3" key="1">
    <citation type="submission" date="2016-10" db="EMBL/GenBank/DDBJ databases">
        <authorList>
            <person name="Varghese N."/>
        </authorList>
    </citation>
    <scope>NUCLEOTIDE SEQUENCE [LARGE SCALE GENOMIC DNA]</scope>
    <source>
        <strain evidence="3">DSM 44719</strain>
    </source>
</reference>
<feature type="region of interest" description="Disordered" evidence="1">
    <location>
        <begin position="1"/>
        <end position="35"/>
    </location>
</feature>
<evidence type="ECO:0000313" key="2">
    <source>
        <dbReference type="EMBL" id="SEE81032.1"/>
    </source>
</evidence>
<protein>
    <submittedName>
        <fullName evidence="2">Uncharacterized protein</fullName>
    </submittedName>
</protein>
<dbReference type="Proteomes" id="UP000183407">
    <property type="component" value="Unassembled WGS sequence"/>
</dbReference>
<sequence>MGSALTDHGVARTTLTLTPQVSQAGSIDAAGRESAVPPELARILEQVVSVVRPVAPSP</sequence>
<dbReference type="RefSeq" id="WP_240320053.1">
    <property type="nucleotide sequence ID" value="NZ_FNTL01000005.1"/>
</dbReference>
<evidence type="ECO:0000313" key="3">
    <source>
        <dbReference type="Proteomes" id="UP000183407"/>
    </source>
</evidence>